<dbReference type="AlphaFoldDB" id="A0A1T4Y928"/>
<evidence type="ECO:0000256" key="1">
    <source>
        <dbReference type="SAM" id="Phobius"/>
    </source>
</evidence>
<keyword evidence="1" id="KW-0812">Transmembrane</keyword>
<feature type="transmembrane region" description="Helical" evidence="1">
    <location>
        <begin position="86"/>
        <end position="106"/>
    </location>
</feature>
<sequence length="230" mass="23055">MKAVIPRIVAVVSIVGAAAAVGALLVRWIGYATGGAIDVCGSERWTPWTVQYESTGSTPVTVGFGLTPLGLSCSSGGNVTYPDEPLASHLVVLALILVVLAVALLVSPASSHPRFFAWTVAISLCAAGVAVPAGLGTAAYAISFAKAGWIDCGVPPVVVVGRGAIEAVHAWLTVFSVVPTGPLCTFASPAGDVAVFEGDVAFGSVFVVALAVAAAFAVLAARSKRHAAGT</sequence>
<keyword evidence="1" id="KW-1133">Transmembrane helix</keyword>
<feature type="transmembrane region" description="Helical" evidence="1">
    <location>
        <begin position="115"/>
        <end position="142"/>
    </location>
</feature>
<evidence type="ECO:0000313" key="3">
    <source>
        <dbReference type="Proteomes" id="UP000189735"/>
    </source>
</evidence>
<keyword evidence="1" id="KW-0472">Membrane</keyword>
<accession>A0A1T4Y928</accession>
<dbReference type="EMBL" id="FUYG01000006">
    <property type="protein sequence ID" value="SKA98256.1"/>
    <property type="molecule type" value="Genomic_DNA"/>
</dbReference>
<feature type="transmembrane region" description="Helical" evidence="1">
    <location>
        <begin position="200"/>
        <end position="221"/>
    </location>
</feature>
<gene>
    <name evidence="2" type="ORF">SAMN06295879_2553</name>
</gene>
<dbReference type="Proteomes" id="UP000189735">
    <property type="component" value="Unassembled WGS sequence"/>
</dbReference>
<dbReference type="RefSeq" id="WP_078714722.1">
    <property type="nucleotide sequence ID" value="NZ_FUYG01000006.1"/>
</dbReference>
<evidence type="ECO:0000313" key="2">
    <source>
        <dbReference type="EMBL" id="SKA98256.1"/>
    </source>
</evidence>
<feature type="transmembrane region" description="Helical" evidence="1">
    <location>
        <begin position="7"/>
        <end position="29"/>
    </location>
</feature>
<organism evidence="2 3">
    <name type="scientific">Agreia bicolorata</name>
    <dbReference type="NCBI Taxonomy" id="110935"/>
    <lineage>
        <taxon>Bacteria</taxon>
        <taxon>Bacillati</taxon>
        <taxon>Actinomycetota</taxon>
        <taxon>Actinomycetes</taxon>
        <taxon>Micrococcales</taxon>
        <taxon>Microbacteriaceae</taxon>
        <taxon>Agreia</taxon>
    </lineage>
</organism>
<reference evidence="3" key="1">
    <citation type="submission" date="2017-02" db="EMBL/GenBank/DDBJ databases">
        <authorList>
            <person name="Varghese N."/>
            <person name="Submissions S."/>
        </authorList>
    </citation>
    <scope>NUCLEOTIDE SEQUENCE [LARGE SCALE GENOMIC DNA]</scope>
    <source>
        <strain evidence="3">VKM Ac-2052</strain>
    </source>
</reference>
<name>A0A1T4Y928_9MICO</name>
<proteinExistence type="predicted"/>
<protein>
    <submittedName>
        <fullName evidence="2">Uncharacterized protein</fullName>
    </submittedName>
</protein>